<dbReference type="Gramene" id="EME31369">
    <property type="protein sequence ID" value="EME31369"/>
    <property type="gene ID" value="Gasu_13330"/>
</dbReference>
<dbReference type="GeneID" id="17090016"/>
<name>M2Y6A0_GALSU</name>
<dbReference type="eggNOG" id="KOG0252">
    <property type="taxonomic scope" value="Eukaryota"/>
</dbReference>
<feature type="transmembrane region" description="Helical" evidence="6">
    <location>
        <begin position="394"/>
        <end position="416"/>
    </location>
</feature>
<evidence type="ECO:0000259" key="7">
    <source>
        <dbReference type="PROSITE" id="PS50850"/>
    </source>
</evidence>
<dbReference type="PROSITE" id="PS50850">
    <property type="entry name" value="MFS"/>
    <property type="match status" value="1"/>
</dbReference>
<evidence type="ECO:0000313" key="9">
    <source>
        <dbReference type="Proteomes" id="UP000030680"/>
    </source>
</evidence>
<dbReference type="EMBL" id="KB454492">
    <property type="protein sequence ID" value="EME31369.1"/>
    <property type="molecule type" value="Genomic_DNA"/>
</dbReference>
<keyword evidence="4 6" id="KW-0472">Membrane</keyword>
<evidence type="ECO:0000256" key="3">
    <source>
        <dbReference type="ARBA" id="ARBA00022989"/>
    </source>
</evidence>
<evidence type="ECO:0000256" key="1">
    <source>
        <dbReference type="ARBA" id="ARBA00004141"/>
    </source>
</evidence>
<dbReference type="Proteomes" id="UP000030680">
    <property type="component" value="Unassembled WGS sequence"/>
</dbReference>
<dbReference type="SUPFAM" id="SSF103473">
    <property type="entry name" value="MFS general substrate transporter"/>
    <property type="match status" value="1"/>
</dbReference>
<evidence type="ECO:0000256" key="5">
    <source>
        <dbReference type="SAM" id="MobiDB-lite"/>
    </source>
</evidence>
<gene>
    <name evidence="8" type="ORF">Gasu_13330</name>
</gene>
<evidence type="ECO:0000256" key="4">
    <source>
        <dbReference type="ARBA" id="ARBA00023136"/>
    </source>
</evidence>
<organism evidence="8 9">
    <name type="scientific">Galdieria sulphuraria</name>
    <name type="common">Red alga</name>
    <dbReference type="NCBI Taxonomy" id="130081"/>
    <lineage>
        <taxon>Eukaryota</taxon>
        <taxon>Rhodophyta</taxon>
        <taxon>Bangiophyceae</taxon>
        <taxon>Galdieriales</taxon>
        <taxon>Galdieriaceae</taxon>
        <taxon>Galdieria</taxon>
    </lineage>
</organism>
<proteinExistence type="predicted"/>
<dbReference type="Pfam" id="PF00083">
    <property type="entry name" value="Sugar_tr"/>
    <property type="match status" value="2"/>
</dbReference>
<feature type="transmembrane region" description="Helical" evidence="6">
    <location>
        <begin position="243"/>
        <end position="264"/>
    </location>
</feature>
<comment type="subcellular location">
    <subcellularLocation>
        <location evidence="1">Membrane</location>
        <topology evidence="1">Multi-pass membrane protein</topology>
    </subcellularLocation>
</comment>
<feature type="transmembrane region" description="Helical" evidence="6">
    <location>
        <begin position="469"/>
        <end position="490"/>
    </location>
</feature>
<accession>M2Y6A0</accession>
<dbReference type="GO" id="GO:0005886">
    <property type="term" value="C:plasma membrane"/>
    <property type="evidence" value="ECO:0007669"/>
    <property type="project" value="TreeGrafter"/>
</dbReference>
<dbReference type="InterPro" id="IPR005829">
    <property type="entry name" value="Sugar_transporter_CS"/>
</dbReference>
<feature type="transmembrane region" description="Helical" evidence="6">
    <location>
        <begin position="336"/>
        <end position="357"/>
    </location>
</feature>
<feature type="transmembrane region" description="Helical" evidence="6">
    <location>
        <begin position="125"/>
        <end position="146"/>
    </location>
</feature>
<feature type="domain" description="Major facilitator superfamily (MFS) profile" evidence="7">
    <location>
        <begin position="57"/>
        <end position="490"/>
    </location>
</feature>
<feature type="transmembrane region" description="Helical" evidence="6">
    <location>
        <begin position="56"/>
        <end position="75"/>
    </location>
</feature>
<feature type="transmembrane region" description="Helical" evidence="6">
    <location>
        <begin position="95"/>
        <end position="118"/>
    </location>
</feature>
<keyword evidence="9" id="KW-1185">Reference proteome</keyword>
<dbReference type="OrthoDB" id="2261376at2759"/>
<dbReference type="PROSITE" id="PS00216">
    <property type="entry name" value="SUGAR_TRANSPORT_1"/>
    <property type="match status" value="1"/>
</dbReference>
<dbReference type="InterPro" id="IPR036259">
    <property type="entry name" value="MFS_trans_sf"/>
</dbReference>
<feature type="transmembrane region" description="Helical" evidence="6">
    <location>
        <begin position="152"/>
        <end position="173"/>
    </location>
</feature>
<dbReference type="PANTHER" id="PTHR23508">
    <property type="entry name" value="CARBOXYLIC ACID TRANSPORTER PROTEIN HOMOLOG"/>
    <property type="match status" value="1"/>
</dbReference>
<dbReference type="PANTHER" id="PTHR23508:SF10">
    <property type="entry name" value="CARBOXYLIC ACID TRANSPORTER PROTEIN HOMOLOG"/>
    <property type="match status" value="1"/>
</dbReference>
<evidence type="ECO:0000313" key="8">
    <source>
        <dbReference type="EMBL" id="EME31369.1"/>
    </source>
</evidence>
<feature type="transmembrane region" description="Helical" evidence="6">
    <location>
        <begin position="369"/>
        <end position="388"/>
    </location>
</feature>
<keyword evidence="2 6" id="KW-0812">Transmembrane</keyword>
<dbReference type="InterPro" id="IPR020846">
    <property type="entry name" value="MFS_dom"/>
</dbReference>
<dbReference type="RefSeq" id="XP_005707889.1">
    <property type="nucleotide sequence ID" value="XM_005707832.1"/>
</dbReference>
<feature type="compositionally biased region" description="Basic and acidic residues" evidence="5">
    <location>
        <begin position="625"/>
        <end position="636"/>
    </location>
</feature>
<dbReference type="GO" id="GO:0046943">
    <property type="term" value="F:carboxylic acid transmembrane transporter activity"/>
    <property type="evidence" value="ECO:0007669"/>
    <property type="project" value="TreeGrafter"/>
</dbReference>
<feature type="transmembrane region" description="Helical" evidence="6">
    <location>
        <begin position="194"/>
        <end position="220"/>
    </location>
</feature>
<evidence type="ECO:0000256" key="6">
    <source>
        <dbReference type="SAM" id="Phobius"/>
    </source>
</evidence>
<dbReference type="KEGG" id="gsl:Gasu_13330"/>
<keyword evidence="3 6" id="KW-1133">Transmembrane helix</keyword>
<dbReference type="InterPro" id="IPR005828">
    <property type="entry name" value="MFS_sugar_transport-like"/>
</dbReference>
<evidence type="ECO:0000256" key="2">
    <source>
        <dbReference type="ARBA" id="ARBA00022692"/>
    </source>
</evidence>
<protein>
    <submittedName>
        <fullName evidence="8">MFS transporter, PHS family, inorganic phosphate transporter</fullName>
    </submittedName>
</protein>
<dbReference type="Gene3D" id="1.20.1250.20">
    <property type="entry name" value="MFS general substrate transporter like domains"/>
    <property type="match status" value="1"/>
</dbReference>
<dbReference type="AlphaFoldDB" id="M2Y6A0"/>
<feature type="region of interest" description="Disordered" evidence="5">
    <location>
        <begin position="619"/>
        <end position="654"/>
    </location>
</feature>
<reference evidence="9" key="1">
    <citation type="journal article" date="2013" name="Science">
        <title>Gene transfer from bacteria and archaea facilitated evolution of an extremophilic eukaryote.</title>
        <authorList>
            <person name="Schonknecht G."/>
            <person name="Chen W.H."/>
            <person name="Ternes C.M."/>
            <person name="Barbier G.G."/>
            <person name="Shrestha R.P."/>
            <person name="Stanke M."/>
            <person name="Brautigam A."/>
            <person name="Baker B.J."/>
            <person name="Banfield J.F."/>
            <person name="Garavito R.M."/>
            <person name="Carr K."/>
            <person name="Wilkerson C."/>
            <person name="Rensing S.A."/>
            <person name="Gagneul D."/>
            <person name="Dickenson N.E."/>
            <person name="Oesterhelt C."/>
            <person name="Lercher M.J."/>
            <person name="Weber A.P."/>
        </authorList>
    </citation>
    <scope>NUCLEOTIDE SEQUENCE [LARGE SCALE GENOMIC DNA]</scope>
    <source>
        <strain evidence="9">074W</strain>
    </source>
</reference>
<feature type="transmembrane region" description="Helical" evidence="6">
    <location>
        <begin position="428"/>
        <end position="449"/>
    </location>
</feature>
<feature type="transmembrane region" description="Helical" evidence="6">
    <location>
        <begin position="285"/>
        <end position="309"/>
    </location>
</feature>
<sequence length="654" mass="73034">MTEPVTDIAPDVIYRTSQEADDVERVEISSQDGKNSVSLAKGANSKKSSQMSSIKFNALGTALGFLVNGYMYQVGSLLLTLYEDVYPTVYNSSTLQSALSTAVLYGVLFGLIAFGFIADMVGRKAGLIMCSSLVILGSVLSVAANGTSTDGMMWMIVVSRAIVGLGMGGEYTCNVPNVMEDSEDVSVNNRGRRVSLLVMFMEVVGNNTPTLIQLILIAAACRNVTLDSRSSTGVSLPGCHPQVVWRLSYGLGLIPCVVVLLFRVRMSDSAMYQTDAKLRKKVYDGLDLFVILRHFSSRGVGTIVMWLIVDWINYSQGNFSGVILEKVTGVSLFKTAWIGLVQGVIFQSGPFIASLVVDKFGRRNTEIFGWMWLASTQLINAGIYIILSHHPVGFIVWQTFVFIFQYFVFIPVYLIPAEVYPTRIRATMYGWSSGLGKVGGILGTTLFPYMWEGFGHGVESLDALRDIQWFYAGLEYLGLILAVLFVPEYSRTSLRGEDRRYNELRRRYAARFAKSLGVTNLSEAELKEASNSSLNLYTLLKYKLQASQQTFLQAKQEYAKMLLARCYFQNSEEIERYAELPIYYDDRTLITKWIRQWRMGRARAAEYIENAERLGWEDNSSWQVEPEKNSRTKDDEIGMDSTEAVFDGGTAKAN</sequence>